<comment type="function">
    <text evidence="22">Binds to sialic acid-containing receptors on the cell surface, bringing about the attachment of the virus particle to the cell. This attachment induces virion internalization either through clathrin-dependent endocytosis or through clathrin- and caveolin-independent pathway. Plays a major role in the determination of host range restriction and virulence. Class I viral fusion protein. Responsible for penetration of the virus into the cell cytoplasm by mediating the fusion of the membrane of the endocytosed virus particle with the endosomal membrane. Low pH in endosomes induces an irreversible conformational change in HA2, releasing the fusion hydrophobic peptide. Several trimers are required to form a competent fusion pore.</text>
</comment>
<evidence type="ECO:0000256" key="1">
    <source>
        <dbReference type="ARBA" id="ARBA00004310"/>
    </source>
</evidence>
<evidence type="ECO:0000256" key="10">
    <source>
        <dbReference type="ARBA" id="ARBA00022804"/>
    </source>
</evidence>
<evidence type="ECO:0000256" key="4">
    <source>
        <dbReference type="ARBA" id="ARBA00022510"/>
    </source>
</evidence>
<keyword evidence="6 22" id="KW-0348">Hemagglutinin</keyword>
<evidence type="ECO:0000256" key="23">
    <source>
        <dbReference type="RuleBase" id="RU003324"/>
    </source>
</evidence>
<dbReference type="Pfam" id="PF00509">
    <property type="entry name" value="Hemagglutinin"/>
    <property type="match status" value="1"/>
</dbReference>
<sequence>MVPNVITILTIIIMCVQADRICVGYLSTNSSEKVDTLLENGVPVTSSIDLIETNHTGTYCSLNGVSPVHLGDCSFEGWIVGNPACTSNFGIREWSYLIEDPGAPHGLCYPGELNNNGELRHLFSGIRSFSRTELIPPTSWGDLLDGATAACQDDKGFNSFYRNLIWFVKKKNGGYPVIKKTYNNTTGRDVLVLWGIHHPVSVEETNTLYANGDPYTLVSTKSWSEKYKLETGVRPGYNGQKSWMKIYWSLVHPGDMITFESNGGLLAPRYGYIIEEYGKGRIFQSRIRMSKCNTKCQTSVGGINTNRTFQNIDRNALGDCPKYIKSGQLKLATGLRNVPAISNRGLFGAIAGFIEGGWPGLINGWYGFQHQNEQGTGIAADKESTQKAIDQITTKINNIIDKMNGNYDSIRGEFNQVEKRINMLADRIDDAVTDIWSYNAKLLVLLENDKTLDMHDANVRNLHDQVRRELKDNAIDEGNGCFELLHKCNDSCMETIRNGTYNHTEYAEESKLKRQEINGIKLKSEDNVYKALSIYSCIASSVVLVGLILSFIMWACSNGNCRFNVCI</sequence>
<evidence type="ECO:0000256" key="5">
    <source>
        <dbReference type="ARBA" id="ARBA00022511"/>
    </source>
</evidence>
<dbReference type="Gene3D" id="3.90.209.20">
    <property type="match status" value="1"/>
</dbReference>
<dbReference type="GO" id="GO:0019064">
    <property type="term" value="P:fusion of virus membrane with host plasma membrane"/>
    <property type="evidence" value="ECO:0007669"/>
    <property type="project" value="InterPro"/>
</dbReference>
<feature type="disulfide bond" evidence="22">
    <location>
        <begin position="296"/>
        <end position="320"/>
    </location>
</feature>
<evidence type="ECO:0000256" key="17">
    <source>
        <dbReference type="ARBA" id="ARBA00023157"/>
    </source>
</evidence>
<protein>
    <recommendedName>
        <fullName evidence="22">Hemagglutinin</fullName>
    </recommendedName>
    <component>
        <recommendedName>
            <fullName evidence="22">Hemagglutinin HA1 chain</fullName>
        </recommendedName>
    </component>
    <component>
        <recommendedName>
            <fullName evidence="22">Hemagglutinin HA2 chain</fullName>
        </recommendedName>
    </component>
</protein>
<dbReference type="PRINTS" id="PR00330">
    <property type="entry name" value="HEMAGGLUTN1"/>
</dbReference>
<keyword evidence="22" id="KW-1133">Transmembrane helix</keyword>
<comment type="PTM">
    <text evidence="22">Palmitoylated.</text>
</comment>
<keyword evidence="18 22" id="KW-0325">Glycoprotein</keyword>
<dbReference type="GO" id="GO:0016020">
    <property type="term" value="C:membrane"/>
    <property type="evidence" value="ECO:0007669"/>
    <property type="project" value="UniProtKB-UniRule"/>
</dbReference>
<comment type="subunit">
    <text evidence="22 23">Homotrimer of disulfide-linked HA1-HA2.</text>
</comment>
<evidence type="ECO:0000256" key="14">
    <source>
        <dbReference type="ARBA" id="ARBA00022890"/>
    </source>
</evidence>
<evidence type="ECO:0000256" key="7">
    <source>
        <dbReference type="ARBA" id="ARBA00022570"/>
    </source>
</evidence>
<comment type="similarity">
    <text evidence="2 22 23">Belongs to the influenza viruses hemagglutinin family.</text>
</comment>
<reference evidence="24" key="2">
    <citation type="submission" date="2008-02" db="EMBL/GenBank/DDBJ databases">
        <authorList>
            <person name="Pereda A."/>
            <person name="Perez A."/>
            <person name="Zaccagnini M.E."/>
            <person name="Uhart M."/>
            <person name="La Sala L."/>
            <person name="Craig M.I."/>
            <person name="Vagnozzi A."/>
            <person name="Rimondi A."/>
            <person name="Konig G."/>
            <person name="Terrera M.V."/>
            <person name="Kaloghlian A."/>
            <person name="Song H."/>
            <person name="Sorrell E."/>
            <person name="Perez D."/>
        </authorList>
    </citation>
    <scope>NUCLEOTIDE SEQUENCE</scope>
    <source>
        <strain evidence="24">A/kelp gull/Argentina/LDC4/2006</strain>
    </source>
</reference>
<dbReference type="HAMAP" id="MF_04072">
    <property type="entry name" value="INFV_HEMA"/>
    <property type="match status" value="1"/>
</dbReference>
<keyword evidence="17 22" id="KW-1015">Disulfide bond</keyword>
<dbReference type="GO" id="GO:0019062">
    <property type="term" value="P:virion attachment to host cell"/>
    <property type="evidence" value="ECO:0007669"/>
    <property type="project" value="UniProtKB-KW"/>
</dbReference>
<dbReference type="GO" id="GO:0055036">
    <property type="term" value="C:virion membrane"/>
    <property type="evidence" value="ECO:0007669"/>
    <property type="project" value="UniProtKB-SubCell"/>
</dbReference>
<evidence type="ECO:0000256" key="2">
    <source>
        <dbReference type="ARBA" id="ARBA00006321"/>
    </source>
</evidence>
<proteinExistence type="inferred from homology"/>
<evidence type="ECO:0000256" key="18">
    <source>
        <dbReference type="ARBA" id="ARBA00023180"/>
    </source>
</evidence>
<feature type="site" description="Cleavage; by host" evidence="22">
    <location>
        <begin position="344"/>
        <end position="345"/>
    </location>
</feature>
<dbReference type="GO" id="GO:0046761">
    <property type="term" value="P:viral budding from plasma membrane"/>
    <property type="evidence" value="ECO:0007669"/>
    <property type="project" value="UniProtKB-UniRule"/>
</dbReference>
<gene>
    <name evidence="22 24" type="primary">HA</name>
</gene>
<dbReference type="GO" id="GO:0075512">
    <property type="term" value="P:clathrin-dependent endocytosis of virus by host cell"/>
    <property type="evidence" value="ECO:0007669"/>
    <property type="project" value="UniProtKB-UniRule"/>
</dbReference>
<evidence type="ECO:0000313" key="24">
    <source>
        <dbReference type="EMBL" id="ACD40325.1"/>
    </source>
</evidence>
<keyword evidence="19 22" id="KW-1167">Clathrin- and caveolin-independent endocytosis of virus by host</keyword>
<keyword evidence="15 22" id="KW-0472">Membrane</keyword>
<dbReference type="GO" id="GO:0046789">
    <property type="term" value="F:host cell surface receptor binding"/>
    <property type="evidence" value="ECO:0007669"/>
    <property type="project" value="UniProtKB-UniRule"/>
</dbReference>
<keyword evidence="21 22" id="KW-1160">Virus entry into host cell</keyword>
<keyword evidence="20 22" id="KW-0449">Lipoprotein</keyword>
<keyword evidence="16 22" id="KW-0564">Palmitate</keyword>
<evidence type="ECO:0000256" key="8">
    <source>
        <dbReference type="ARBA" id="ARBA00022581"/>
    </source>
</evidence>
<feature type="chain" id="PRO_5023305748" description="Hemagglutinin HA1 chain" evidence="22">
    <location>
        <begin position="19"/>
        <end position="344"/>
    </location>
</feature>
<reference evidence="24" key="1">
    <citation type="journal article" date="2008" name="Virology">
        <title>Avian influenza virus isolated in wild waterfowl in Argentina: evidence of a potentially unique phylogenetic lineage in South America.</title>
        <authorList>
            <person name="Pereda A.J."/>
            <person name="Uhart M."/>
            <person name="Perez A.A."/>
            <person name="Zaccagnini M.E."/>
            <person name="La Sala L."/>
            <person name="Decarre J."/>
            <person name="Goijman A."/>
            <person name="Solari L."/>
            <person name="Suarez R."/>
            <person name="Craig M.I."/>
            <person name="Vagnozzi A."/>
            <person name="Rimondi A."/>
            <person name="Konig G."/>
            <person name="Terrera M.V."/>
            <person name="Kaloghlian A."/>
            <person name="Song H."/>
            <person name="Sorrell E.M."/>
            <person name="Perez D.R."/>
        </authorList>
    </citation>
    <scope>NUCLEOTIDE SEQUENCE</scope>
    <source>
        <strain evidence="24">A/kelp gull/Argentina/LDC4/2006</strain>
    </source>
</reference>
<evidence type="ECO:0000256" key="12">
    <source>
        <dbReference type="ARBA" id="ARBA00022870"/>
    </source>
</evidence>
<keyword evidence="13 22" id="KW-0261">Viral envelope protein</keyword>
<evidence type="ECO:0000256" key="6">
    <source>
        <dbReference type="ARBA" id="ARBA00022546"/>
    </source>
</evidence>
<keyword evidence="5 22" id="KW-1032">Host cell membrane</keyword>
<evidence type="ECO:0000256" key="20">
    <source>
        <dbReference type="ARBA" id="ARBA00023288"/>
    </source>
</evidence>
<evidence type="ECO:0000256" key="15">
    <source>
        <dbReference type="ARBA" id="ARBA00023136"/>
    </source>
</evidence>
<comment type="subcellular location">
    <subcellularLocation>
        <location evidence="1 22">Host apical cell membrane</location>
        <topology evidence="1 22">Single-pass type I membrane protein</topology>
    </subcellularLocation>
    <subcellularLocation>
        <location evidence="22">Virion membrane</location>
        <topology evidence="22">Single-pass type I membrane protein</topology>
    </subcellularLocation>
    <text evidence="22">Targeted to the apical plasma membrane in epithelial polarized cells through a signal present in the transmembrane domain. Associated with glycosphingolipid- and cholesterol-enriched detergent-resistant lipid rafts.</text>
</comment>
<keyword evidence="14 22" id="KW-1164">Virus endocytosis by host</keyword>
<feature type="disulfide bond" evidence="22">
    <location>
        <begin position="73"/>
        <end position="85"/>
    </location>
</feature>
<evidence type="ECO:0000256" key="22">
    <source>
        <dbReference type="HAMAP-Rule" id="MF_04072"/>
    </source>
</evidence>
<keyword evidence="9 22" id="KW-1162">Viral penetration into host cytoplasm</keyword>
<evidence type="ECO:0000256" key="19">
    <source>
        <dbReference type="ARBA" id="ARBA00023261"/>
    </source>
</evidence>
<dbReference type="InterPro" id="IPR008980">
    <property type="entry name" value="Capsid_hemagglutn"/>
</dbReference>
<dbReference type="Gene3D" id="3.90.20.10">
    <property type="match status" value="1"/>
</dbReference>
<keyword evidence="12 22" id="KW-1043">Host membrane</keyword>
<name>B5L7M6_9INFA</name>
<feature type="disulfide bond" evidence="22">
    <location>
        <begin position="488"/>
        <end position="492"/>
    </location>
</feature>
<keyword evidence="11 22" id="KW-0946">Virion</keyword>
<dbReference type="SUPFAM" id="SSF58064">
    <property type="entry name" value="Influenza hemagglutinin (stalk)"/>
    <property type="match status" value="1"/>
</dbReference>
<comment type="function">
    <text evidence="23">Binds to sialic acid-containing receptors on the cell surface, bringing about the attachment of the virus particle to the cell. This attachment induces virion internalization of about two third of the virus particles through clathrin-dependent endocytosis and about one third through a clathrin- and caveolin-independent pathway. Plays a major role in the determination of host range restriction and virulence. Class I viral fusion protein. Responsible for penetration of the virus into the cell cytoplasm by mediating the fusion of the membrane of the endocytosed virus particle with the endosomal membrane. Low pH in endosomes induces an irreversible conformational change in HA2, releasing the fusion hydrophobic peptide. Several trimers are required to form a competent fusion pore.</text>
</comment>
<comment type="PTM">
    <text evidence="22">In natural infection, inactive HA is matured into HA1 and HA2 outside the cell by one or more trypsin-like, arginine-specific endoprotease secreted by the bronchial epithelial cells. One identified protease that may be involved in this process is secreted in lungs by club cells.</text>
</comment>
<evidence type="ECO:0000256" key="13">
    <source>
        <dbReference type="ARBA" id="ARBA00022879"/>
    </source>
</evidence>
<evidence type="ECO:0000256" key="21">
    <source>
        <dbReference type="ARBA" id="ARBA00023296"/>
    </source>
</evidence>
<feature type="transmembrane region" description="Helical" evidence="22">
    <location>
        <begin position="532"/>
        <end position="554"/>
    </location>
</feature>
<evidence type="ECO:0000256" key="16">
    <source>
        <dbReference type="ARBA" id="ARBA00023139"/>
    </source>
</evidence>
<keyword evidence="22" id="KW-0732">Signal</keyword>
<dbReference type="SUPFAM" id="SSF49818">
    <property type="entry name" value="Viral protein domain"/>
    <property type="match status" value="1"/>
</dbReference>
<organism evidence="24">
    <name type="scientific">Influenza A virus</name>
    <name type="common">A/kelp gull/Argentina/LDC4/2006(H13N9)</name>
    <dbReference type="NCBI Taxonomy" id="527804"/>
    <lineage>
        <taxon>Viruses</taxon>
        <taxon>Riboviria</taxon>
        <taxon>Orthornavirae</taxon>
        <taxon>Negarnaviricota</taxon>
        <taxon>Polyploviricotina</taxon>
        <taxon>Insthoviricetes</taxon>
        <taxon>Articulavirales</taxon>
        <taxon>Orthomyxoviridae</taxon>
        <taxon>Alphainfluenzavirus</taxon>
        <taxon>Alphainfluenzavirus influenzae</taxon>
        <taxon>Influenza A virus</taxon>
    </lineage>
</organism>
<comment type="caution">
    <text evidence="22">Lacks conserved residue(s) required for the propagation of feature annotation.</text>
</comment>
<dbReference type="InterPro" id="IPR000149">
    <property type="entry name" value="Hemagglutn_influenz_A"/>
</dbReference>
<feature type="disulfide bond" description="Interchain (between HA1 and HA2 chains)" evidence="22">
    <location>
        <begin position="22"/>
        <end position="481"/>
    </location>
</feature>
<feature type="lipid moiety-binding region" description="S-palmitoyl cysteine; by host" evidence="22">
    <location>
        <position position="566"/>
    </location>
</feature>
<keyword evidence="4 22" id="KW-1170">Fusion of virus membrane with host endosomal membrane</keyword>
<feature type="disulfide bond" evidence="22">
    <location>
        <begin position="60"/>
        <end position="292"/>
    </location>
</feature>
<accession>B5L7M6</accession>
<dbReference type="GO" id="GO:0039654">
    <property type="term" value="P:fusion of virus membrane with host endosome membrane"/>
    <property type="evidence" value="ECO:0007669"/>
    <property type="project" value="UniProtKB-UniRule"/>
</dbReference>
<dbReference type="EMBL" id="EU523136">
    <property type="protein sequence ID" value="ACD40325.1"/>
    <property type="molecule type" value="Viral_cRNA"/>
</dbReference>
<keyword evidence="7 22" id="KW-1165">Clathrin-mediated endocytosis of virus by host</keyword>
<evidence type="ECO:0000256" key="11">
    <source>
        <dbReference type="ARBA" id="ARBA00022844"/>
    </source>
</evidence>
<keyword evidence="10 22" id="KW-1161">Viral attachment to host cell</keyword>
<dbReference type="InterPro" id="IPR013828">
    <property type="entry name" value="Hemagglutn_HA1_a/b_dom_sf"/>
</dbReference>
<keyword evidence="3 22" id="KW-1168">Fusion of virus membrane with host membrane</keyword>
<dbReference type="InterPro" id="IPR001364">
    <property type="entry name" value="Hemagglutn_influenz_A/B"/>
</dbReference>
<evidence type="ECO:0000256" key="9">
    <source>
        <dbReference type="ARBA" id="ARBA00022595"/>
    </source>
</evidence>
<dbReference type="GO" id="GO:0019031">
    <property type="term" value="C:viral envelope"/>
    <property type="evidence" value="ECO:0007669"/>
    <property type="project" value="UniProtKB-UniRule"/>
</dbReference>
<dbReference type="GO" id="GO:0020002">
    <property type="term" value="C:host cell plasma membrane"/>
    <property type="evidence" value="ECO:0007669"/>
    <property type="project" value="UniProtKB-SubCell"/>
</dbReference>
<dbReference type="PRINTS" id="PR00329">
    <property type="entry name" value="HEMAGGLUTN12"/>
</dbReference>
<feature type="lipid moiety-binding region" description="S-palmitoyl cysteine; by host" evidence="22">
    <location>
        <position position="556"/>
    </location>
</feature>
<keyword evidence="22" id="KW-0812">Transmembrane</keyword>
<evidence type="ECO:0000256" key="3">
    <source>
        <dbReference type="ARBA" id="ARBA00022506"/>
    </source>
</evidence>
<keyword evidence="8 22" id="KW-0945">Host-virus interaction</keyword>